<evidence type="ECO:0000313" key="3">
    <source>
        <dbReference type="Proteomes" id="UP000315295"/>
    </source>
</evidence>
<dbReference type="Proteomes" id="UP000315295">
    <property type="component" value="Unassembled WGS sequence"/>
</dbReference>
<evidence type="ECO:0000256" key="1">
    <source>
        <dbReference type="SAM" id="MobiDB-lite"/>
    </source>
</evidence>
<accession>A0A540NGP1</accession>
<reference evidence="2 3" key="1">
    <citation type="journal article" date="2019" name="G3 (Bethesda)">
        <title>Sequencing of a Wild Apple (Malus baccata) Genome Unravels the Differences Between Cultivated and Wild Apple Species Regarding Disease Resistance and Cold Tolerance.</title>
        <authorList>
            <person name="Chen X."/>
        </authorList>
    </citation>
    <scope>NUCLEOTIDE SEQUENCE [LARGE SCALE GENOMIC DNA]</scope>
    <source>
        <strain evidence="3">cv. Shandingzi</strain>
        <tissue evidence="2">Leaves</tissue>
    </source>
</reference>
<organism evidence="2 3">
    <name type="scientific">Malus baccata</name>
    <name type="common">Siberian crab apple</name>
    <name type="synonym">Pyrus baccata</name>
    <dbReference type="NCBI Taxonomy" id="106549"/>
    <lineage>
        <taxon>Eukaryota</taxon>
        <taxon>Viridiplantae</taxon>
        <taxon>Streptophyta</taxon>
        <taxon>Embryophyta</taxon>
        <taxon>Tracheophyta</taxon>
        <taxon>Spermatophyta</taxon>
        <taxon>Magnoliopsida</taxon>
        <taxon>eudicotyledons</taxon>
        <taxon>Gunneridae</taxon>
        <taxon>Pentapetalae</taxon>
        <taxon>rosids</taxon>
        <taxon>fabids</taxon>
        <taxon>Rosales</taxon>
        <taxon>Rosaceae</taxon>
        <taxon>Amygdaloideae</taxon>
        <taxon>Maleae</taxon>
        <taxon>Malus</taxon>
    </lineage>
</organism>
<comment type="caution">
    <text evidence="2">The sequence shown here is derived from an EMBL/GenBank/DDBJ whole genome shotgun (WGS) entry which is preliminary data.</text>
</comment>
<proteinExistence type="predicted"/>
<dbReference type="EMBL" id="VIEB01000052">
    <property type="protein sequence ID" value="TQE09783.1"/>
    <property type="molecule type" value="Genomic_DNA"/>
</dbReference>
<keyword evidence="3" id="KW-1185">Reference proteome</keyword>
<sequence>MQPALSDSVGPSQIPEPSGQALGWRRFSALWTLRLEMALGSPQNGSEENPVPKTYPLLTFLAASFNSTCKYFHPDRIFSSATTFENSTRDFFYFILFFENPSFVFL</sequence>
<feature type="region of interest" description="Disordered" evidence="1">
    <location>
        <begin position="1"/>
        <end position="20"/>
    </location>
</feature>
<evidence type="ECO:0000313" key="2">
    <source>
        <dbReference type="EMBL" id="TQE09783.1"/>
    </source>
</evidence>
<name>A0A540NGP1_MALBA</name>
<gene>
    <name evidence="2" type="ORF">C1H46_004557</name>
</gene>
<protein>
    <submittedName>
        <fullName evidence="2">Uncharacterized protein</fullName>
    </submittedName>
</protein>
<dbReference type="AlphaFoldDB" id="A0A540NGP1"/>